<reference evidence="7" key="1">
    <citation type="submission" date="2025-08" db="UniProtKB">
        <authorList>
            <consortium name="RefSeq"/>
        </authorList>
    </citation>
    <scope>IDENTIFICATION</scope>
</reference>
<dbReference type="InterPro" id="IPR009396">
    <property type="entry name" value="Pigment_DH"/>
</dbReference>
<sequence length="106" mass="12160">MAVFLRRALLLLMALVLVPEISASNYKEEPEVGLYGEDVPDSYETNERFNRQIHSMINAYRDDMLNERMVIETNSLVDTKYKAWKRNADLINSLLALPKGLNDAGR</sequence>
<evidence type="ECO:0000313" key="6">
    <source>
        <dbReference type="Proteomes" id="UP000322000"/>
    </source>
</evidence>
<dbReference type="GO" id="GO:0009416">
    <property type="term" value="P:response to light stimulus"/>
    <property type="evidence" value="ECO:0007669"/>
    <property type="project" value="InterPro"/>
</dbReference>
<keyword evidence="6" id="KW-1185">Reference proteome</keyword>
<keyword evidence="3" id="KW-0964">Secreted</keyword>
<name>A0A7E5WPW9_TRINI</name>
<dbReference type="Pfam" id="PF06324">
    <property type="entry name" value="Pigment_DH"/>
    <property type="match status" value="1"/>
</dbReference>
<evidence type="ECO:0000256" key="1">
    <source>
        <dbReference type="ARBA" id="ARBA00004613"/>
    </source>
</evidence>
<evidence type="ECO:0000256" key="5">
    <source>
        <dbReference type="SAM" id="SignalP"/>
    </source>
</evidence>
<dbReference type="GO" id="GO:0005576">
    <property type="term" value="C:extracellular region"/>
    <property type="evidence" value="ECO:0007669"/>
    <property type="project" value="UniProtKB-SubCell"/>
</dbReference>
<comment type="subcellular location">
    <subcellularLocation>
        <location evidence="1">Secreted</location>
    </subcellularLocation>
</comment>
<evidence type="ECO:0000313" key="7">
    <source>
        <dbReference type="RefSeq" id="XP_026742800.1"/>
    </source>
</evidence>
<evidence type="ECO:0000256" key="3">
    <source>
        <dbReference type="ARBA" id="ARBA00022525"/>
    </source>
</evidence>
<dbReference type="Proteomes" id="UP000322000">
    <property type="component" value="Chromosome 22"/>
</dbReference>
<gene>
    <name evidence="7" type="primary">LOC113504606</name>
</gene>
<feature type="signal peptide" evidence="5">
    <location>
        <begin position="1"/>
        <end position="23"/>
    </location>
</feature>
<dbReference type="CTD" id="64146"/>
<keyword evidence="4" id="KW-0027">Amidation</keyword>
<dbReference type="RefSeq" id="XP_026742800.1">
    <property type="nucleotide sequence ID" value="XM_026886999.1"/>
</dbReference>
<dbReference type="AlphaFoldDB" id="A0A7E5WPW9"/>
<accession>A0A7E5WPW9</accession>
<protein>
    <submittedName>
        <fullName evidence="7">Uncharacterized protein LOC113504606 isoform X2</fullName>
    </submittedName>
</protein>
<organism evidence="6 7">
    <name type="scientific">Trichoplusia ni</name>
    <name type="common">Cabbage looper</name>
    <dbReference type="NCBI Taxonomy" id="7111"/>
    <lineage>
        <taxon>Eukaryota</taxon>
        <taxon>Metazoa</taxon>
        <taxon>Ecdysozoa</taxon>
        <taxon>Arthropoda</taxon>
        <taxon>Hexapoda</taxon>
        <taxon>Insecta</taxon>
        <taxon>Pterygota</taxon>
        <taxon>Neoptera</taxon>
        <taxon>Endopterygota</taxon>
        <taxon>Lepidoptera</taxon>
        <taxon>Glossata</taxon>
        <taxon>Ditrysia</taxon>
        <taxon>Noctuoidea</taxon>
        <taxon>Noctuidae</taxon>
        <taxon>Plusiinae</taxon>
        <taxon>Trichoplusia</taxon>
    </lineage>
</organism>
<comment type="similarity">
    <text evidence="2">Belongs to the arthropod PDH family.</text>
</comment>
<proteinExistence type="inferred from homology"/>
<evidence type="ECO:0000256" key="4">
    <source>
        <dbReference type="ARBA" id="ARBA00022815"/>
    </source>
</evidence>
<evidence type="ECO:0000256" key="2">
    <source>
        <dbReference type="ARBA" id="ARBA00010172"/>
    </source>
</evidence>
<dbReference type="GO" id="GO:0005179">
    <property type="term" value="F:hormone activity"/>
    <property type="evidence" value="ECO:0007669"/>
    <property type="project" value="InterPro"/>
</dbReference>
<feature type="chain" id="PRO_5028815594" evidence="5">
    <location>
        <begin position="24"/>
        <end position="106"/>
    </location>
</feature>
<dbReference type="GeneID" id="113504606"/>
<keyword evidence="5" id="KW-0732">Signal</keyword>